<dbReference type="SUPFAM" id="SSF52540">
    <property type="entry name" value="P-loop containing nucleoside triphosphate hydrolases"/>
    <property type="match status" value="1"/>
</dbReference>
<dbReference type="PANTHER" id="PTHR43335">
    <property type="entry name" value="ABC TRANSPORTER, ATP-BINDING PROTEIN"/>
    <property type="match status" value="1"/>
</dbReference>
<evidence type="ECO:0000256" key="4">
    <source>
        <dbReference type="ARBA" id="ARBA00022840"/>
    </source>
</evidence>
<protein>
    <submittedName>
        <fullName evidence="6">Protein involved in gliding motility GldA</fullName>
    </submittedName>
</protein>
<dbReference type="SMART" id="SM00382">
    <property type="entry name" value="AAA"/>
    <property type="match status" value="1"/>
</dbReference>
<evidence type="ECO:0000313" key="6">
    <source>
        <dbReference type="EMBL" id="SDW70844.1"/>
    </source>
</evidence>
<keyword evidence="4" id="KW-0067">ATP-binding</keyword>
<feature type="domain" description="ABC transporter" evidence="5">
    <location>
        <begin position="3"/>
        <end position="228"/>
    </location>
</feature>
<evidence type="ECO:0000256" key="2">
    <source>
        <dbReference type="ARBA" id="ARBA00022448"/>
    </source>
</evidence>
<dbReference type="EMBL" id="FNND01000003">
    <property type="protein sequence ID" value="SDW70844.1"/>
    <property type="molecule type" value="Genomic_DNA"/>
</dbReference>
<dbReference type="GO" id="GO:0016887">
    <property type="term" value="F:ATP hydrolysis activity"/>
    <property type="evidence" value="ECO:0007669"/>
    <property type="project" value="InterPro"/>
</dbReference>
<accession>A0A1H2VSB9</accession>
<reference evidence="6 7" key="1">
    <citation type="submission" date="2016-10" db="EMBL/GenBank/DDBJ databases">
        <authorList>
            <person name="Varghese N."/>
            <person name="Submissions S."/>
        </authorList>
    </citation>
    <scope>NUCLEOTIDE SEQUENCE [LARGE SCALE GENOMIC DNA]</scope>
    <source>
        <strain evidence="6 7">DSM 11449</strain>
    </source>
</reference>
<dbReference type="RefSeq" id="WP_016420617.1">
    <property type="nucleotide sequence ID" value="NZ_FNND01000003.1"/>
</dbReference>
<evidence type="ECO:0000313" key="7">
    <source>
        <dbReference type="Proteomes" id="UP000182771"/>
    </source>
</evidence>
<evidence type="ECO:0000256" key="1">
    <source>
        <dbReference type="ARBA" id="ARBA00005417"/>
    </source>
</evidence>
<keyword evidence="3" id="KW-0547">Nucleotide-binding</keyword>
<gene>
    <name evidence="6" type="ORF">SAMN05444420_103263</name>
</gene>
<dbReference type="InterPro" id="IPR003439">
    <property type="entry name" value="ABC_transporter-like_ATP-bd"/>
</dbReference>
<dbReference type="InterPro" id="IPR003593">
    <property type="entry name" value="AAA+_ATPase"/>
</dbReference>
<dbReference type="OrthoDB" id="9801987at2"/>
<sequence>MAVIVEHLTKQYAGQRVVDHLDFELRKGEITGFLGLNGAGKTTTMKMMCGALLPDEGDVRVFGHSILLEREQAQQHLGYLPEHNPLYPDMYVKEYLSYVANIYHAPRKNIAESIALTRLESHAHKKIHTLSKGYRQRVGLAATLLHDPDVLILDEPTNGLDPQQILEIRQIVRDLGQEKVVLLSSHIMQEIQAVCQRVMILHKGKIILNEPMAHLQDKEQTIEILFDFRVEEQLLRRIPHIKSIRNNEEFFFTLTFDTQEDMRPKLFDFATENGLKILQMNHRHTDLEQLFTELTKAN</sequence>
<keyword evidence="7" id="KW-1185">Reference proteome</keyword>
<dbReference type="Proteomes" id="UP000182771">
    <property type="component" value="Unassembled WGS sequence"/>
</dbReference>
<evidence type="ECO:0000256" key="3">
    <source>
        <dbReference type="ARBA" id="ARBA00022741"/>
    </source>
</evidence>
<dbReference type="PANTHER" id="PTHR43335:SF4">
    <property type="entry name" value="ABC TRANSPORTER, ATP-BINDING PROTEIN"/>
    <property type="match status" value="1"/>
</dbReference>
<dbReference type="Gene3D" id="3.40.50.300">
    <property type="entry name" value="P-loop containing nucleotide triphosphate hydrolases"/>
    <property type="match status" value="1"/>
</dbReference>
<dbReference type="GeneID" id="85016810"/>
<keyword evidence="2" id="KW-0813">Transport</keyword>
<proteinExistence type="inferred from homology"/>
<comment type="caution">
    <text evidence="6">The sequence shown here is derived from an EMBL/GenBank/DDBJ whole genome shotgun (WGS) entry which is preliminary data.</text>
</comment>
<evidence type="ECO:0000259" key="5">
    <source>
        <dbReference type="PROSITE" id="PS50893"/>
    </source>
</evidence>
<dbReference type="InterPro" id="IPR027417">
    <property type="entry name" value="P-loop_NTPase"/>
</dbReference>
<dbReference type="PROSITE" id="PS50893">
    <property type="entry name" value="ABC_TRANSPORTER_2"/>
    <property type="match status" value="1"/>
</dbReference>
<dbReference type="CDD" id="cd03230">
    <property type="entry name" value="ABC_DR_subfamily_A"/>
    <property type="match status" value="1"/>
</dbReference>
<dbReference type="AlphaFoldDB" id="A0A1H2VSB9"/>
<name>A0A1H2VSB9_9FLAO</name>
<dbReference type="GO" id="GO:0005524">
    <property type="term" value="F:ATP binding"/>
    <property type="evidence" value="ECO:0007669"/>
    <property type="project" value="UniProtKB-KW"/>
</dbReference>
<comment type="similarity">
    <text evidence="1">Belongs to the ABC transporter superfamily.</text>
</comment>
<dbReference type="Pfam" id="PF00005">
    <property type="entry name" value="ABC_tran"/>
    <property type="match status" value="1"/>
</dbReference>
<organism evidence="6 7">
    <name type="scientific">Capnocytophaga granulosa</name>
    <dbReference type="NCBI Taxonomy" id="45242"/>
    <lineage>
        <taxon>Bacteria</taxon>
        <taxon>Pseudomonadati</taxon>
        <taxon>Bacteroidota</taxon>
        <taxon>Flavobacteriia</taxon>
        <taxon>Flavobacteriales</taxon>
        <taxon>Flavobacteriaceae</taxon>
        <taxon>Capnocytophaga</taxon>
    </lineage>
</organism>